<evidence type="ECO:0000313" key="2">
    <source>
        <dbReference type="EMBL" id="SOZ36823.1"/>
    </source>
</evidence>
<proteinExistence type="predicted"/>
<sequence length="26" mass="2775">MCCSAADSPEGPRRTGNQTAGRERSH</sequence>
<evidence type="ECO:0000313" key="4">
    <source>
        <dbReference type="Proteomes" id="UP000255168"/>
    </source>
</evidence>
<accession>A0A375H153</accession>
<evidence type="ECO:0000256" key="1">
    <source>
        <dbReference type="SAM" id="MobiDB-lite"/>
    </source>
</evidence>
<evidence type="ECO:0000313" key="5">
    <source>
        <dbReference type="Proteomes" id="UP000256710"/>
    </source>
</evidence>
<name>A0A375H153_9BURK</name>
<dbReference type="EMBL" id="OFTC01000028">
    <property type="protein sequence ID" value="SOZ36823.1"/>
    <property type="molecule type" value="Genomic_DNA"/>
</dbReference>
<dbReference type="AlphaFoldDB" id="A0A375H153"/>
<feature type="region of interest" description="Disordered" evidence="1">
    <location>
        <begin position="1"/>
        <end position="26"/>
    </location>
</feature>
<gene>
    <name evidence="2" type="ORF">CBM2605_A60067</name>
    <name evidence="3" type="ORF">CBM2607_10339</name>
</gene>
<dbReference type="Proteomes" id="UP000255168">
    <property type="component" value="Chromosome I"/>
</dbReference>
<dbReference type="EMBL" id="LT984806">
    <property type="protein sequence ID" value="SPD45402.1"/>
    <property type="molecule type" value="Genomic_DNA"/>
</dbReference>
<keyword evidence="5" id="KW-1185">Reference proteome</keyword>
<evidence type="ECO:0000313" key="3">
    <source>
        <dbReference type="EMBL" id="SPD45402.1"/>
    </source>
</evidence>
<protein>
    <submittedName>
        <fullName evidence="3">Uncharacterized protein</fullName>
    </submittedName>
</protein>
<dbReference type="Proteomes" id="UP000256710">
    <property type="component" value="Unassembled WGS sequence"/>
</dbReference>
<organism evidence="3 4">
    <name type="scientific">Cupriavidus neocaledonicus</name>
    <dbReference type="NCBI Taxonomy" id="1040979"/>
    <lineage>
        <taxon>Bacteria</taxon>
        <taxon>Pseudomonadati</taxon>
        <taxon>Pseudomonadota</taxon>
        <taxon>Betaproteobacteria</taxon>
        <taxon>Burkholderiales</taxon>
        <taxon>Burkholderiaceae</taxon>
        <taxon>Cupriavidus</taxon>
    </lineage>
</organism>
<reference evidence="4 5" key="1">
    <citation type="submission" date="2018-01" db="EMBL/GenBank/DDBJ databases">
        <authorList>
            <person name="Clerissi C."/>
        </authorList>
    </citation>
    <scope>NUCLEOTIDE SEQUENCE [LARGE SCALE GENOMIC DNA]</scope>
    <source>
        <strain evidence="2">Cupriavidus taiwanensis STM 6082</strain>
        <strain evidence="3">Cupriavidus taiwanensis STM 6160</strain>
    </source>
</reference>